<dbReference type="HAMAP" id="MF_01184">
    <property type="entry name" value="XPRTase"/>
    <property type="match status" value="1"/>
</dbReference>
<dbReference type="UniPathway" id="UPA00602">
    <property type="reaction ID" value="UER00658"/>
</dbReference>
<comment type="similarity">
    <text evidence="5">Belongs to the purine/pyrimidine phosphoribosyltransferase family. Xpt subfamily.</text>
</comment>
<keyword evidence="9" id="KW-1185">Reference proteome</keyword>
<comment type="pathway">
    <text evidence="5">Purine metabolism; XMP biosynthesis via salvage pathway; XMP from xanthine: step 1/1.</text>
</comment>
<accession>A0A4R2L5E4</accession>
<feature type="binding site" evidence="5">
    <location>
        <begin position="128"/>
        <end position="132"/>
    </location>
    <ligand>
        <name>5-phospho-alpha-D-ribose 1-diphosphate</name>
        <dbReference type="ChEBI" id="CHEBI:58017"/>
    </ligand>
</feature>
<evidence type="ECO:0000256" key="6">
    <source>
        <dbReference type="NCBIfam" id="TIGR01744"/>
    </source>
</evidence>
<dbReference type="InterPro" id="IPR029057">
    <property type="entry name" value="PRTase-like"/>
</dbReference>
<dbReference type="Pfam" id="PF00156">
    <property type="entry name" value="Pribosyltran"/>
    <property type="match status" value="1"/>
</dbReference>
<comment type="caution">
    <text evidence="8">The sequence shown here is derived from an EMBL/GenBank/DDBJ whole genome shotgun (WGS) entry which is preliminary data.</text>
</comment>
<dbReference type="EC" id="2.4.2.22" evidence="5 6"/>
<keyword evidence="4 5" id="KW-0660">Purine salvage</keyword>
<feature type="binding site" evidence="5">
    <location>
        <position position="20"/>
    </location>
    <ligand>
        <name>xanthine</name>
        <dbReference type="ChEBI" id="CHEBI:17712"/>
    </ligand>
</feature>
<keyword evidence="3 5" id="KW-0808">Transferase</keyword>
<dbReference type="RefSeq" id="WP_132245460.1">
    <property type="nucleotide sequence ID" value="NZ_SLWV01000013.1"/>
</dbReference>
<dbReference type="GO" id="GO:0032265">
    <property type="term" value="P:XMP salvage"/>
    <property type="evidence" value="ECO:0007669"/>
    <property type="project" value="UniProtKB-UniRule"/>
</dbReference>
<dbReference type="AlphaFoldDB" id="A0A4R2L5E4"/>
<keyword evidence="1 5" id="KW-0963">Cytoplasm</keyword>
<name>A0A4R2L5E4_9FIRM</name>
<evidence type="ECO:0000313" key="8">
    <source>
        <dbReference type="EMBL" id="TCO74375.1"/>
    </source>
</evidence>
<dbReference type="GO" id="GO:0005737">
    <property type="term" value="C:cytoplasm"/>
    <property type="evidence" value="ECO:0007669"/>
    <property type="project" value="UniProtKB-SubCell"/>
</dbReference>
<comment type="function">
    <text evidence="5">Converts the preformed base xanthine, a product of nucleic acid breakdown, to xanthosine 5'-monophosphate (XMP), so it can be reused for RNA or DNA synthesis.</text>
</comment>
<dbReference type="InterPro" id="IPR050118">
    <property type="entry name" value="Pur/Pyrimidine_PRTase"/>
</dbReference>
<dbReference type="GO" id="GO:0046110">
    <property type="term" value="P:xanthine metabolic process"/>
    <property type="evidence" value="ECO:0007669"/>
    <property type="project" value="UniProtKB-UniRule"/>
</dbReference>
<evidence type="ECO:0000256" key="2">
    <source>
        <dbReference type="ARBA" id="ARBA00022676"/>
    </source>
</evidence>
<protein>
    <recommendedName>
        <fullName evidence="5 6">Xanthine phosphoribosyltransferase</fullName>
        <shortName evidence="5">XPRTase</shortName>
        <ecNumber evidence="5 6">2.4.2.22</ecNumber>
    </recommendedName>
</protein>
<dbReference type="PANTHER" id="PTHR43864:SF1">
    <property type="entry name" value="XANTHINE PHOSPHORIBOSYLTRANSFERASE"/>
    <property type="match status" value="1"/>
</dbReference>
<feature type="binding site" evidence="5">
    <location>
        <position position="27"/>
    </location>
    <ligand>
        <name>xanthine</name>
        <dbReference type="ChEBI" id="CHEBI:17712"/>
    </ligand>
</feature>
<dbReference type="GO" id="GO:0000310">
    <property type="term" value="F:xanthine phosphoribosyltransferase activity"/>
    <property type="evidence" value="ECO:0007669"/>
    <property type="project" value="UniProtKB-UniRule"/>
</dbReference>
<reference evidence="8 9" key="1">
    <citation type="submission" date="2019-03" db="EMBL/GenBank/DDBJ databases">
        <title>Genomic Encyclopedia of Type Strains, Phase IV (KMG-IV): sequencing the most valuable type-strain genomes for metagenomic binning, comparative biology and taxonomic classification.</title>
        <authorList>
            <person name="Goeker M."/>
        </authorList>
    </citation>
    <scope>NUCLEOTIDE SEQUENCE [LARGE SCALE GENOMIC DNA]</scope>
    <source>
        <strain evidence="8 9">DSM 102940</strain>
    </source>
</reference>
<comment type="subcellular location">
    <subcellularLocation>
        <location evidence="5">Cytoplasm</location>
    </subcellularLocation>
</comment>
<dbReference type="GO" id="GO:0006166">
    <property type="term" value="P:purine ribonucleoside salvage"/>
    <property type="evidence" value="ECO:0007669"/>
    <property type="project" value="UniProtKB-KW"/>
</dbReference>
<evidence type="ECO:0000256" key="4">
    <source>
        <dbReference type="ARBA" id="ARBA00022726"/>
    </source>
</evidence>
<proteinExistence type="inferred from homology"/>
<evidence type="ECO:0000256" key="5">
    <source>
        <dbReference type="HAMAP-Rule" id="MF_01184"/>
    </source>
</evidence>
<dbReference type="OrthoDB" id="9790678at2"/>
<sequence length="191" mass="21039">MKALHEKIRKEGKVLSHTILKVDSFLNHQIDAKFMLKVGEEFAKRFEDEKITKVITIETSGIAPAMGTAASLGVPLVFAKKSKSSNMDQDVYSTQVKSFTRGTVYDIKIAKEFIDPEDRILVIDDFLAFGHALLGLKKIINESGAEFIGAGIVIEKGFQGGGESVRKAGIRVESLAIIEAMKEDCIIFCEK</sequence>
<feature type="binding site" evidence="5">
    <location>
        <position position="156"/>
    </location>
    <ligand>
        <name>xanthine</name>
        <dbReference type="ChEBI" id="CHEBI:17712"/>
    </ligand>
</feature>
<organism evidence="8 9">
    <name type="scientific">Marinisporobacter balticus</name>
    <dbReference type="NCBI Taxonomy" id="2018667"/>
    <lineage>
        <taxon>Bacteria</taxon>
        <taxon>Bacillati</taxon>
        <taxon>Bacillota</taxon>
        <taxon>Clostridia</taxon>
        <taxon>Peptostreptococcales</taxon>
        <taxon>Thermotaleaceae</taxon>
        <taxon>Marinisporobacter</taxon>
    </lineage>
</organism>
<dbReference type="SUPFAM" id="SSF53271">
    <property type="entry name" value="PRTase-like"/>
    <property type="match status" value="1"/>
</dbReference>
<evidence type="ECO:0000256" key="1">
    <source>
        <dbReference type="ARBA" id="ARBA00022490"/>
    </source>
</evidence>
<dbReference type="EMBL" id="SLWV01000013">
    <property type="protein sequence ID" value="TCO74375.1"/>
    <property type="molecule type" value="Genomic_DNA"/>
</dbReference>
<dbReference type="InterPro" id="IPR000836">
    <property type="entry name" value="PRTase_dom"/>
</dbReference>
<comment type="catalytic activity">
    <reaction evidence="5">
        <text>XMP + diphosphate = xanthine + 5-phospho-alpha-D-ribose 1-diphosphate</text>
        <dbReference type="Rhea" id="RHEA:10800"/>
        <dbReference type="ChEBI" id="CHEBI:17712"/>
        <dbReference type="ChEBI" id="CHEBI:33019"/>
        <dbReference type="ChEBI" id="CHEBI:57464"/>
        <dbReference type="ChEBI" id="CHEBI:58017"/>
        <dbReference type="EC" id="2.4.2.22"/>
    </reaction>
</comment>
<dbReference type="Gene3D" id="3.40.50.2020">
    <property type="match status" value="1"/>
</dbReference>
<dbReference type="NCBIfam" id="TIGR01744">
    <property type="entry name" value="XPRTase"/>
    <property type="match status" value="1"/>
</dbReference>
<dbReference type="Proteomes" id="UP000294919">
    <property type="component" value="Unassembled WGS sequence"/>
</dbReference>
<comment type="subunit">
    <text evidence="5">Homodimer.</text>
</comment>
<dbReference type="PANTHER" id="PTHR43864">
    <property type="entry name" value="HYPOXANTHINE/GUANINE PHOSPHORIBOSYLTRANSFERASE"/>
    <property type="match status" value="1"/>
</dbReference>
<feature type="domain" description="Phosphoribosyltransferase" evidence="7">
    <location>
        <begin position="31"/>
        <end position="157"/>
    </location>
</feature>
<dbReference type="NCBIfam" id="NF006671">
    <property type="entry name" value="PRK09219.1"/>
    <property type="match status" value="1"/>
</dbReference>
<keyword evidence="2 5" id="KW-0328">Glycosyltransferase</keyword>
<gene>
    <name evidence="5" type="primary">xpt</name>
    <name evidence="8" type="ORF">EV214_11319</name>
</gene>
<dbReference type="CDD" id="cd06223">
    <property type="entry name" value="PRTases_typeI"/>
    <property type="match status" value="1"/>
</dbReference>
<dbReference type="InterPro" id="IPR010079">
    <property type="entry name" value="Xanthine_PRibTrfase"/>
</dbReference>
<evidence type="ECO:0000259" key="7">
    <source>
        <dbReference type="Pfam" id="PF00156"/>
    </source>
</evidence>
<evidence type="ECO:0000256" key="3">
    <source>
        <dbReference type="ARBA" id="ARBA00022679"/>
    </source>
</evidence>
<evidence type="ECO:0000313" key="9">
    <source>
        <dbReference type="Proteomes" id="UP000294919"/>
    </source>
</evidence>